<protein>
    <submittedName>
        <fullName evidence="3">Molybdopterin-dependent oxidoreductase</fullName>
    </submittedName>
</protein>
<name>A0ABU2NCM8_9PSEU</name>
<dbReference type="RefSeq" id="WP_311556428.1">
    <property type="nucleotide sequence ID" value="NZ_JAVREJ010000007.1"/>
</dbReference>
<evidence type="ECO:0000313" key="3">
    <source>
        <dbReference type="EMBL" id="MDT0350394.1"/>
    </source>
</evidence>
<comment type="caution">
    <text evidence="3">The sequence shown here is derived from an EMBL/GenBank/DDBJ whole genome shotgun (WGS) entry which is preliminary data.</text>
</comment>
<dbReference type="EMBL" id="JAVREJ010000007">
    <property type="protein sequence ID" value="MDT0350394.1"/>
    <property type="molecule type" value="Genomic_DNA"/>
</dbReference>
<feature type="compositionally biased region" description="Low complexity" evidence="1">
    <location>
        <begin position="38"/>
        <end position="49"/>
    </location>
</feature>
<evidence type="ECO:0000313" key="4">
    <source>
        <dbReference type="Proteomes" id="UP001183202"/>
    </source>
</evidence>
<dbReference type="InterPro" id="IPR000572">
    <property type="entry name" value="OxRdtase_Mopterin-bd_dom"/>
</dbReference>
<evidence type="ECO:0000259" key="2">
    <source>
        <dbReference type="Pfam" id="PF00174"/>
    </source>
</evidence>
<dbReference type="SUPFAM" id="SSF56524">
    <property type="entry name" value="Oxidoreductase molybdopterin-binding domain"/>
    <property type="match status" value="1"/>
</dbReference>
<evidence type="ECO:0000256" key="1">
    <source>
        <dbReference type="SAM" id="MobiDB-lite"/>
    </source>
</evidence>
<dbReference type="Proteomes" id="UP001183202">
    <property type="component" value="Unassembled WGS sequence"/>
</dbReference>
<dbReference type="Gene3D" id="3.90.420.10">
    <property type="entry name" value="Oxidoreductase, molybdopterin-binding domain"/>
    <property type="match status" value="1"/>
</dbReference>
<feature type="region of interest" description="Disordered" evidence="1">
    <location>
        <begin position="28"/>
        <end position="49"/>
    </location>
</feature>
<keyword evidence="4" id="KW-1185">Reference proteome</keyword>
<proteinExistence type="predicted"/>
<reference evidence="4" key="1">
    <citation type="submission" date="2023-07" db="EMBL/GenBank/DDBJ databases">
        <title>30 novel species of actinomycetes from the DSMZ collection.</title>
        <authorList>
            <person name="Nouioui I."/>
        </authorList>
    </citation>
    <scope>NUCLEOTIDE SEQUENCE [LARGE SCALE GENOMIC DNA]</scope>
    <source>
        <strain evidence="4">DSM 45834</strain>
    </source>
</reference>
<accession>A0ABU2NCM8</accession>
<sequence>MGSSASAGRATTVFVAVAMVTLGCGSAEPAAPGPPPVSVVRAPDPDPGAIPAAPQGKVLLTITGRIGATNDDGVLRLDRAELDRLGLLAMSVNDPWAKQRVDLQGVWLRDLVGLARPDTGAATLHVTALDDYQVDLDLADVRDQSILLATRTGEGADLPVESGGPTRVVFADDLAQRYSPDLWIWNIEKIEVR</sequence>
<feature type="domain" description="Oxidoreductase molybdopterin-binding" evidence="2">
    <location>
        <begin position="95"/>
        <end position="172"/>
    </location>
</feature>
<organism evidence="3 4">
    <name type="scientific">Pseudonocardia charpentierae</name>
    <dbReference type="NCBI Taxonomy" id="3075545"/>
    <lineage>
        <taxon>Bacteria</taxon>
        <taxon>Bacillati</taxon>
        <taxon>Actinomycetota</taxon>
        <taxon>Actinomycetes</taxon>
        <taxon>Pseudonocardiales</taxon>
        <taxon>Pseudonocardiaceae</taxon>
        <taxon>Pseudonocardia</taxon>
    </lineage>
</organism>
<dbReference type="InterPro" id="IPR036374">
    <property type="entry name" value="OxRdtase_Mopterin-bd_sf"/>
</dbReference>
<gene>
    <name evidence="3" type="ORF">RM445_12750</name>
</gene>
<dbReference type="Pfam" id="PF00174">
    <property type="entry name" value="Oxidored_molyb"/>
    <property type="match status" value="1"/>
</dbReference>